<keyword evidence="7 17" id="KW-0812">Transmembrane</keyword>
<comment type="function">
    <text evidence="1">May be involved in the folding of the extracellular lipase during its passage through the periplasm.</text>
</comment>
<dbReference type="EMBL" id="JBBMQU010000007">
    <property type="protein sequence ID" value="MEM5550235.1"/>
    <property type="molecule type" value="Genomic_DNA"/>
</dbReference>
<evidence type="ECO:0000256" key="10">
    <source>
        <dbReference type="ARBA" id="ARBA00023098"/>
    </source>
</evidence>
<feature type="coiled-coil region" evidence="16">
    <location>
        <begin position="208"/>
        <end position="242"/>
    </location>
</feature>
<accession>A0ABU9TZL4</accession>
<feature type="transmembrane region" description="Helical" evidence="17">
    <location>
        <begin position="7"/>
        <end position="23"/>
    </location>
</feature>
<comment type="caution">
    <text evidence="18">The sequence shown here is derived from an EMBL/GenBank/DDBJ whole genome shotgun (WGS) entry which is preliminary data.</text>
</comment>
<keyword evidence="6" id="KW-0997">Cell inner membrane</keyword>
<evidence type="ECO:0000256" key="5">
    <source>
        <dbReference type="ARBA" id="ARBA00022475"/>
    </source>
</evidence>
<keyword evidence="12" id="KW-0143">Chaperone</keyword>
<evidence type="ECO:0000313" key="19">
    <source>
        <dbReference type="Proteomes" id="UP001388366"/>
    </source>
</evidence>
<evidence type="ECO:0000256" key="8">
    <source>
        <dbReference type="ARBA" id="ARBA00022963"/>
    </source>
</evidence>
<comment type="subcellular location">
    <subcellularLocation>
        <location evidence="2">Cell inner membrane</location>
        <topology evidence="2">Single-pass membrane protein</topology>
        <orientation evidence="2">Periplasmic side</orientation>
    </subcellularLocation>
</comment>
<evidence type="ECO:0000256" key="1">
    <source>
        <dbReference type="ARBA" id="ARBA00003280"/>
    </source>
</evidence>
<keyword evidence="16" id="KW-0175">Coiled coil</keyword>
<keyword evidence="19" id="KW-1185">Reference proteome</keyword>
<evidence type="ECO:0000256" key="3">
    <source>
        <dbReference type="ARBA" id="ARBA00010358"/>
    </source>
</evidence>
<evidence type="ECO:0000256" key="14">
    <source>
        <dbReference type="ARBA" id="ARBA00031542"/>
    </source>
</evidence>
<keyword evidence="10" id="KW-0443">Lipid metabolism</keyword>
<dbReference type="InterPro" id="IPR004961">
    <property type="entry name" value="Lipase_chaperone"/>
</dbReference>
<evidence type="ECO:0000256" key="16">
    <source>
        <dbReference type="SAM" id="Coils"/>
    </source>
</evidence>
<evidence type="ECO:0000256" key="9">
    <source>
        <dbReference type="ARBA" id="ARBA00022989"/>
    </source>
</evidence>
<sequence>MSRSYRIGLVVITTVLVVSYFLYPADKRASLPAVTIPTAVDDIFEHVILAEQEREHFNIEQTQHACTQIVQCKKHAALFTRYLSFKQELAQLQYTLIALPLSEQLKTMIAFQSRFFSDDEIALLFDDDNQWQRYTIAKLEINEDETISDELKQQLLVNLESALPERLTQALKPSKQLQALNNEFEKALINFDYNQLASEFGDASATRLIALQQQREQWQALSKQLISQINLLNEQYDKEQAKQKITALLDEHLTPNQKRRFLAIYPRT</sequence>
<evidence type="ECO:0000256" key="6">
    <source>
        <dbReference type="ARBA" id="ARBA00022519"/>
    </source>
</evidence>
<evidence type="ECO:0000256" key="13">
    <source>
        <dbReference type="ARBA" id="ARBA00030948"/>
    </source>
</evidence>
<name>A0ABU9TZL4_9GAMM</name>
<evidence type="ECO:0000256" key="12">
    <source>
        <dbReference type="ARBA" id="ARBA00023186"/>
    </source>
</evidence>
<evidence type="ECO:0000256" key="17">
    <source>
        <dbReference type="SAM" id="Phobius"/>
    </source>
</evidence>
<dbReference type="SUPFAM" id="SSF158855">
    <property type="entry name" value="Lipase chaperone-like"/>
    <property type="match status" value="1"/>
</dbReference>
<evidence type="ECO:0000256" key="11">
    <source>
        <dbReference type="ARBA" id="ARBA00023136"/>
    </source>
</evidence>
<gene>
    <name evidence="18" type="ORF">WNY63_05780</name>
</gene>
<evidence type="ECO:0000256" key="2">
    <source>
        <dbReference type="ARBA" id="ARBA00004383"/>
    </source>
</evidence>
<dbReference type="Proteomes" id="UP001388366">
    <property type="component" value="Unassembled WGS sequence"/>
</dbReference>
<evidence type="ECO:0000313" key="18">
    <source>
        <dbReference type="EMBL" id="MEM5550235.1"/>
    </source>
</evidence>
<dbReference type="Pfam" id="PF03280">
    <property type="entry name" value="Lipase_chap"/>
    <property type="match status" value="1"/>
</dbReference>
<evidence type="ECO:0000256" key="4">
    <source>
        <dbReference type="ARBA" id="ARBA00019692"/>
    </source>
</evidence>
<protein>
    <recommendedName>
        <fullName evidence="4">Lipase chaperone</fullName>
    </recommendedName>
    <alternativeName>
        <fullName evidence="15">Lipase foldase</fullName>
    </alternativeName>
    <alternativeName>
        <fullName evidence="13">Lipase helper protein</fullName>
    </alternativeName>
    <alternativeName>
        <fullName evidence="14">Lipase modulator</fullName>
    </alternativeName>
</protein>
<proteinExistence type="inferred from homology"/>
<evidence type="ECO:0000256" key="7">
    <source>
        <dbReference type="ARBA" id="ARBA00022692"/>
    </source>
</evidence>
<dbReference type="RefSeq" id="WP_342883505.1">
    <property type="nucleotide sequence ID" value="NZ_JBBMQU010000007.1"/>
</dbReference>
<keyword evidence="8" id="KW-0442">Lipid degradation</keyword>
<keyword evidence="9 17" id="KW-1133">Transmembrane helix</keyword>
<evidence type="ECO:0000256" key="15">
    <source>
        <dbReference type="ARBA" id="ARBA00033028"/>
    </source>
</evidence>
<organism evidence="18 19">
    <name type="scientific">Pseudoalteromonas neustonica</name>
    <dbReference type="NCBI Taxonomy" id="1840331"/>
    <lineage>
        <taxon>Bacteria</taxon>
        <taxon>Pseudomonadati</taxon>
        <taxon>Pseudomonadota</taxon>
        <taxon>Gammaproteobacteria</taxon>
        <taxon>Alteromonadales</taxon>
        <taxon>Pseudoalteromonadaceae</taxon>
        <taxon>Pseudoalteromonas</taxon>
    </lineage>
</organism>
<reference evidence="18 19" key="1">
    <citation type="submission" date="2024-03" db="EMBL/GenBank/DDBJ databases">
        <title>Community enrichment and isolation of bacterial strains for fucoidan degradation.</title>
        <authorList>
            <person name="Sichert A."/>
        </authorList>
    </citation>
    <scope>NUCLEOTIDE SEQUENCE [LARGE SCALE GENOMIC DNA]</scope>
    <source>
        <strain evidence="18 19">AS81</strain>
    </source>
</reference>
<keyword evidence="11 17" id="KW-0472">Membrane</keyword>
<comment type="similarity">
    <text evidence="3">Belongs to the lipase chaperone family.</text>
</comment>
<keyword evidence="5" id="KW-1003">Cell membrane</keyword>